<evidence type="ECO:0008006" key="4">
    <source>
        <dbReference type="Google" id="ProtNLM"/>
    </source>
</evidence>
<dbReference type="SUPFAM" id="SSF56601">
    <property type="entry name" value="beta-lactamase/transpeptidase-like"/>
    <property type="match status" value="1"/>
</dbReference>
<dbReference type="EMBL" id="MIHA01000024">
    <property type="protein sequence ID" value="ODQ87176.1"/>
    <property type="molecule type" value="Genomic_DNA"/>
</dbReference>
<evidence type="ECO:0000313" key="2">
    <source>
        <dbReference type="EMBL" id="ODQ87176.1"/>
    </source>
</evidence>
<accession>A0A1E3RB93</accession>
<dbReference type="InterPro" id="IPR012338">
    <property type="entry name" value="Beta-lactam/transpept-like"/>
</dbReference>
<comment type="caution">
    <text evidence="2">The sequence shown here is derived from an EMBL/GenBank/DDBJ whole genome shotgun (WGS) entry which is preliminary data.</text>
</comment>
<keyword evidence="1" id="KW-1133">Transmembrane helix</keyword>
<sequence length="299" mass="30598">MSTDGHGHPRPMWWTVVLAGVVVAVTFAVVIVAGKTQQPQALPVPAEAPVPAQPVPEAPAVTDDALALDFAALQERIGGDIGIAIAGADGPAVSLGTWSTGAAWSTSKIPLAIAALRYDGLTEASPTMVAAITRSDNASAEAMWSSLGDPRTAADAVDAVLREYGDPTIVQSQRVRPGFTAFGQTQWALTDQAHFAAAALCDPRNAPVTNLMGQISDDQRWGLGVIDGSRFKGGWGPTESGGYLVRQFGLVPTPTGTAAVAIAVQPSSGSFGDGTAAMTEIASWLSSHVAELPSGGCAT</sequence>
<organism evidence="2 3">
    <name type="scientific">Mycolicibacterium flavescens</name>
    <name type="common">Mycobacterium flavescens</name>
    <dbReference type="NCBI Taxonomy" id="1776"/>
    <lineage>
        <taxon>Bacteria</taxon>
        <taxon>Bacillati</taxon>
        <taxon>Actinomycetota</taxon>
        <taxon>Actinomycetes</taxon>
        <taxon>Mycobacteriales</taxon>
        <taxon>Mycobacteriaceae</taxon>
        <taxon>Mycolicibacterium</taxon>
    </lineage>
</organism>
<keyword evidence="1" id="KW-0812">Transmembrane</keyword>
<dbReference type="AlphaFoldDB" id="A0A1E3RB93"/>
<dbReference type="Gene3D" id="3.40.710.10">
    <property type="entry name" value="DD-peptidase/beta-lactamase superfamily"/>
    <property type="match status" value="1"/>
</dbReference>
<keyword evidence="3" id="KW-1185">Reference proteome</keyword>
<reference evidence="3" key="1">
    <citation type="submission" date="2016-09" db="EMBL/GenBank/DDBJ databases">
        <authorList>
            <person name="Greninger A.L."/>
            <person name="Jerome K.R."/>
            <person name="Mcnair B."/>
            <person name="Wallis C."/>
            <person name="Fang F."/>
        </authorList>
    </citation>
    <scope>NUCLEOTIDE SEQUENCE [LARGE SCALE GENOMIC DNA]</scope>
    <source>
        <strain evidence="3">M6</strain>
    </source>
</reference>
<name>A0A1E3RB93_MYCFV</name>
<proteinExistence type="predicted"/>
<protein>
    <recommendedName>
        <fullName evidence="4">Beta-lactamase class A</fullName>
    </recommendedName>
</protein>
<dbReference type="Proteomes" id="UP000094053">
    <property type="component" value="Unassembled WGS sequence"/>
</dbReference>
<keyword evidence="1" id="KW-0472">Membrane</keyword>
<gene>
    <name evidence="2" type="ORF">BHQ18_24760</name>
</gene>
<dbReference type="STRING" id="1776.BHQ18_24760"/>
<dbReference type="OrthoDB" id="3729831at2"/>
<dbReference type="RefSeq" id="WP_069416307.1">
    <property type="nucleotide sequence ID" value="NZ_JACKUL010000009.1"/>
</dbReference>
<evidence type="ECO:0000256" key="1">
    <source>
        <dbReference type="SAM" id="Phobius"/>
    </source>
</evidence>
<evidence type="ECO:0000313" key="3">
    <source>
        <dbReference type="Proteomes" id="UP000094053"/>
    </source>
</evidence>
<feature type="transmembrane region" description="Helical" evidence="1">
    <location>
        <begin position="12"/>
        <end position="33"/>
    </location>
</feature>